<evidence type="ECO:0008006" key="4">
    <source>
        <dbReference type="Google" id="ProtNLM"/>
    </source>
</evidence>
<organism evidence="2 3">
    <name type="scientific">Thermopolyspora flexuosa</name>
    <dbReference type="NCBI Taxonomy" id="103836"/>
    <lineage>
        <taxon>Bacteria</taxon>
        <taxon>Bacillati</taxon>
        <taxon>Actinomycetota</taxon>
        <taxon>Actinomycetes</taxon>
        <taxon>Streptosporangiales</taxon>
        <taxon>Streptosporangiaceae</taxon>
        <taxon>Thermopolyspora</taxon>
    </lineage>
</organism>
<keyword evidence="3" id="KW-1185">Reference proteome</keyword>
<dbReference type="RefSeq" id="WP_142258782.1">
    <property type="nucleotide sequence ID" value="NZ_BMPV01000003.1"/>
</dbReference>
<feature type="signal peptide" evidence="1">
    <location>
        <begin position="1"/>
        <end position="22"/>
    </location>
</feature>
<dbReference type="EMBL" id="VFPQ01000001">
    <property type="protein sequence ID" value="TQM74637.1"/>
    <property type="molecule type" value="Genomic_DNA"/>
</dbReference>
<dbReference type="PROSITE" id="PS51257">
    <property type="entry name" value="PROKAR_LIPOPROTEIN"/>
    <property type="match status" value="1"/>
</dbReference>
<dbReference type="AlphaFoldDB" id="A0A543IVQ6"/>
<proteinExistence type="predicted"/>
<name>A0A543IVQ6_9ACTN</name>
<comment type="caution">
    <text evidence="2">The sequence shown here is derived from an EMBL/GenBank/DDBJ whole genome shotgun (WGS) entry which is preliminary data.</text>
</comment>
<accession>A0A543IVQ6</accession>
<keyword evidence="1" id="KW-0732">Signal</keyword>
<reference evidence="2 3" key="1">
    <citation type="submission" date="2019-06" db="EMBL/GenBank/DDBJ databases">
        <title>Sequencing the genomes of 1000 actinobacteria strains.</title>
        <authorList>
            <person name="Klenk H.-P."/>
        </authorList>
    </citation>
    <scope>NUCLEOTIDE SEQUENCE [LARGE SCALE GENOMIC DNA]</scope>
    <source>
        <strain evidence="2 3">DSM 43186</strain>
    </source>
</reference>
<sequence>MTPRRALFTAVLAACILTTACSRPDTTPLPTTASPPFVCDHVPLQAVERMTGLRNPPAKGSFELAPADGDREGWCGVYRPDEEEVKVLDIELATNNDPGRVESEVRDGAKRLPRILADADGYYSATRFGDHAGALAVLIRGKSMLVVDMDRGAEGRDHEADVVALMRLIAPRLLGDAVPSPTPGKGS</sequence>
<gene>
    <name evidence="2" type="ORF">FHX40_1318</name>
</gene>
<protein>
    <recommendedName>
        <fullName evidence="4">DUF3558 domain-containing protein</fullName>
    </recommendedName>
</protein>
<dbReference type="Proteomes" id="UP000319213">
    <property type="component" value="Unassembled WGS sequence"/>
</dbReference>
<evidence type="ECO:0000313" key="3">
    <source>
        <dbReference type="Proteomes" id="UP000319213"/>
    </source>
</evidence>
<dbReference type="OrthoDB" id="3528547at2"/>
<evidence type="ECO:0000313" key="2">
    <source>
        <dbReference type="EMBL" id="TQM74637.1"/>
    </source>
</evidence>
<evidence type="ECO:0000256" key="1">
    <source>
        <dbReference type="SAM" id="SignalP"/>
    </source>
</evidence>
<feature type="chain" id="PRO_5022020667" description="DUF3558 domain-containing protein" evidence="1">
    <location>
        <begin position="23"/>
        <end position="187"/>
    </location>
</feature>